<evidence type="ECO:0000256" key="1">
    <source>
        <dbReference type="SAM" id="Phobius"/>
    </source>
</evidence>
<keyword evidence="1" id="KW-0472">Membrane</keyword>
<keyword evidence="4" id="KW-1185">Reference proteome</keyword>
<feature type="transmembrane region" description="Helical" evidence="1">
    <location>
        <begin position="17"/>
        <end position="38"/>
    </location>
</feature>
<dbReference type="Proteomes" id="UP001305652">
    <property type="component" value="Chromosome"/>
</dbReference>
<evidence type="ECO:0000313" key="4">
    <source>
        <dbReference type="Proteomes" id="UP001305652"/>
    </source>
</evidence>
<dbReference type="AlphaFoldDB" id="A0AAX4FV75"/>
<evidence type="ECO:0000259" key="2">
    <source>
        <dbReference type="Pfam" id="PF07790"/>
    </source>
</evidence>
<gene>
    <name evidence="3" type="ORF">R6Y96_07710</name>
</gene>
<keyword evidence="1" id="KW-0812">Transmembrane</keyword>
<protein>
    <submittedName>
        <fullName evidence="3">Type IV pilin N-terminal domain-containing protein</fullName>
    </submittedName>
</protein>
<name>A0AAX4FV75_9EURY</name>
<feature type="domain" description="Archaeal Type IV pilin N-terminal" evidence="2">
    <location>
        <begin position="8"/>
        <end position="69"/>
    </location>
</feature>
<dbReference type="GeneID" id="85733033"/>
<proteinExistence type="predicted"/>
<keyword evidence="1" id="KW-1133">Transmembrane helix</keyword>
<sequence length="126" mass="13444">MTCLDGGDAVSEVLSTILMVVVVILLAAIVGSLVFGIWPPMEPSITMATATRSGENVTFMVHGGTDVDRVTNITCWIGGPGAGNEEFPLEAKVGYFEIRRLPEPTRIVIVGTYPDGNSMVLFDEVV</sequence>
<dbReference type="NCBIfam" id="TIGR02537">
    <property type="entry name" value="arch_flag_Nterm"/>
    <property type="match status" value="1"/>
</dbReference>
<dbReference type="EMBL" id="CP137642">
    <property type="protein sequence ID" value="WOX57184.1"/>
    <property type="molecule type" value="Genomic_DNA"/>
</dbReference>
<accession>A0AAX4FV75</accession>
<organism evidence="3 4">
    <name type="scientific">Methanoculleus receptaculi</name>
    <dbReference type="NCBI Taxonomy" id="394967"/>
    <lineage>
        <taxon>Archaea</taxon>
        <taxon>Methanobacteriati</taxon>
        <taxon>Methanobacteriota</taxon>
        <taxon>Stenosarchaea group</taxon>
        <taxon>Methanomicrobia</taxon>
        <taxon>Methanomicrobiales</taxon>
        <taxon>Methanomicrobiaceae</taxon>
        <taxon>Methanoculleus</taxon>
    </lineage>
</organism>
<dbReference type="InterPro" id="IPR012859">
    <property type="entry name" value="Pilin_N_archaeal"/>
</dbReference>
<dbReference type="Pfam" id="PF07790">
    <property type="entry name" value="Pilin_N"/>
    <property type="match status" value="1"/>
</dbReference>
<dbReference type="InterPro" id="IPR013373">
    <property type="entry name" value="Flagellin/pilin_N_arc"/>
</dbReference>
<dbReference type="KEGG" id="mrc:R6Y96_07710"/>
<dbReference type="RefSeq" id="WP_318620704.1">
    <property type="nucleotide sequence ID" value="NZ_CP137642.1"/>
</dbReference>
<evidence type="ECO:0000313" key="3">
    <source>
        <dbReference type="EMBL" id="WOX57184.1"/>
    </source>
</evidence>
<reference evidence="3 4" key="1">
    <citation type="submission" date="2023-10" db="EMBL/GenBank/DDBJ databases">
        <title>The complete genome sequence of Methanoculleus receptaculi DSM 18860.</title>
        <authorList>
            <person name="Lai S.-J."/>
            <person name="You Y.-T."/>
            <person name="Chen S.-C."/>
        </authorList>
    </citation>
    <scope>NUCLEOTIDE SEQUENCE [LARGE SCALE GENOMIC DNA]</scope>
    <source>
        <strain evidence="3 4">DSM 18860</strain>
    </source>
</reference>